<dbReference type="InterPro" id="IPR007648">
    <property type="entry name" value="ATPase_inhibitor_mt"/>
</dbReference>
<sequence length="148" mass="17022">MATDSSIAIKRFRLGHIGLWIKRNLELAVVRSFKIILDNIFAGKGIFPSGPGVVTRIVHHHPSMIRTIIQRQTRIAAPLRISMIRNRFYATDKFQERETASENKYIHDKEMAKIKALRDQLDKAQKQLDELEAKAKESKKDVASKDKK</sequence>
<dbReference type="GO" id="GO:0005739">
    <property type="term" value="C:mitochondrion"/>
    <property type="evidence" value="ECO:0007669"/>
    <property type="project" value="UniProtKB-SubCell"/>
</dbReference>
<evidence type="ECO:0000256" key="4">
    <source>
        <dbReference type="RuleBase" id="RU368087"/>
    </source>
</evidence>
<dbReference type="AlphaFoldDB" id="A0A9W8G7J7"/>
<dbReference type="OrthoDB" id="5555384at2759"/>
<name>A0A9W8G7J7_9FUNG</name>
<organism evidence="6 7">
    <name type="scientific">Coemansia spiralis</name>
    <dbReference type="NCBI Taxonomy" id="417178"/>
    <lineage>
        <taxon>Eukaryota</taxon>
        <taxon>Fungi</taxon>
        <taxon>Fungi incertae sedis</taxon>
        <taxon>Zoopagomycota</taxon>
        <taxon>Kickxellomycotina</taxon>
        <taxon>Kickxellomycetes</taxon>
        <taxon>Kickxellales</taxon>
        <taxon>Kickxellaceae</taxon>
        <taxon>Coemansia</taxon>
    </lineage>
</organism>
<evidence type="ECO:0000256" key="5">
    <source>
        <dbReference type="SAM" id="Coils"/>
    </source>
</evidence>
<keyword evidence="5" id="KW-0175">Coiled coil</keyword>
<feature type="coiled-coil region" evidence="5">
    <location>
        <begin position="107"/>
        <end position="148"/>
    </location>
</feature>
<dbReference type="GO" id="GO:0042030">
    <property type="term" value="F:ATPase inhibitor activity"/>
    <property type="evidence" value="ECO:0007669"/>
    <property type="project" value="InterPro"/>
</dbReference>
<keyword evidence="3" id="KW-0496">Mitochondrion</keyword>
<protein>
    <recommendedName>
        <fullName evidence="4">ATPase inhibitor, mitochondrial</fullName>
    </recommendedName>
</protein>
<dbReference type="Proteomes" id="UP001151518">
    <property type="component" value="Unassembled WGS sequence"/>
</dbReference>
<evidence type="ECO:0000313" key="7">
    <source>
        <dbReference type="Proteomes" id="UP001151518"/>
    </source>
</evidence>
<comment type="similarity">
    <text evidence="2 4">Belongs to the ATPase inhibitor family.</text>
</comment>
<dbReference type="EMBL" id="JANBTW010000027">
    <property type="protein sequence ID" value="KAJ2677839.1"/>
    <property type="molecule type" value="Genomic_DNA"/>
</dbReference>
<comment type="subcellular location">
    <subcellularLocation>
        <location evidence="1">Mitochondrion</location>
    </subcellularLocation>
</comment>
<comment type="caution">
    <text evidence="6">The sequence shown here is derived from an EMBL/GenBank/DDBJ whole genome shotgun (WGS) entry which is preliminary data.</text>
</comment>
<evidence type="ECO:0000313" key="6">
    <source>
        <dbReference type="EMBL" id="KAJ2677839.1"/>
    </source>
</evidence>
<evidence type="ECO:0000256" key="1">
    <source>
        <dbReference type="ARBA" id="ARBA00004173"/>
    </source>
</evidence>
<evidence type="ECO:0000256" key="2">
    <source>
        <dbReference type="ARBA" id="ARBA00010901"/>
    </source>
</evidence>
<evidence type="ECO:0000256" key="3">
    <source>
        <dbReference type="ARBA" id="ARBA00023128"/>
    </source>
</evidence>
<proteinExistence type="inferred from homology"/>
<dbReference type="Pfam" id="PF04568">
    <property type="entry name" value="IATP"/>
    <property type="match status" value="1"/>
</dbReference>
<comment type="function">
    <text evidence="4">Inhibits the enzyme activity of ATPase.</text>
</comment>
<dbReference type="Gene3D" id="1.20.5.500">
    <property type="entry name" value="Single helix bin"/>
    <property type="match status" value="1"/>
</dbReference>
<accession>A0A9W8G7J7</accession>
<reference evidence="6" key="1">
    <citation type="submission" date="2022-07" db="EMBL/GenBank/DDBJ databases">
        <title>Phylogenomic reconstructions and comparative analyses of Kickxellomycotina fungi.</title>
        <authorList>
            <person name="Reynolds N.K."/>
            <person name="Stajich J.E."/>
            <person name="Barry K."/>
            <person name="Grigoriev I.V."/>
            <person name="Crous P."/>
            <person name="Smith M.E."/>
        </authorList>
    </citation>
    <scope>NUCLEOTIDE SEQUENCE</scope>
    <source>
        <strain evidence="6">NRRL 3115</strain>
    </source>
</reference>
<gene>
    <name evidence="6" type="ORF">GGI25_002791</name>
</gene>